<organism evidence="2 3">
    <name type="scientific">Rhodoglobus vestalii</name>
    <dbReference type="NCBI Taxonomy" id="193384"/>
    <lineage>
        <taxon>Bacteria</taxon>
        <taxon>Bacillati</taxon>
        <taxon>Actinomycetota</taxon>
        <taxon>Actinomycetes</taxon>
        <taxon>Micrococcales</taxon>
        <taxon>Microbacteriaceae</taxon>
        <taxon>Rhodoglobus</taxon>
    </lineage>
</organism>
<dbReference type="AlphaFoldDB" id="A0A8H2K625"/>
<gene>
    <name evidence="2" type="ORF">FB472_1026</name>
</gene>
<keyword evidence="3" id="KW-1185">Reference proteome</keyword>
<accession>A0A8H2K625</accession>
<dbReference type="EMBL" id="VFRA01000001">
    <property type="protein sequence ID" value="TQO19473.1"/>
    <property type="molecule type" value="Genomic_DNA"/>
</dbReference>
<evidence type="ECO:0000313" key="2">
    <source>
        <dbReference type="EMBL" id="TQO19473.1"/>
    </source>
</evidence>
<feature type="compositionally biased region" description="Low complexity" evidence="1">
    <location>
        <begin position="96"/>
        <end position="106"/>
    </location>
</feature>
<reference evidence="2 3" key="1">
    <citation type="submission" date="2019-06" db="EMBL/GenBank/DDBJ databases">
        <title>Sequencing the genomes of 1000 actinobacteria strains.</title>
        <authorList>
            <person name="Klenk H.-P."/>
        </authorList>
    </citation>
    <scope>NUCLEOTIDE SEQUENCE [LARGE SCALE GENOMIC DNA]</scope>
    <source>
        <strain evidence="2 3">DSM 21947</strain>
    </source>
</reference>
<comment type="caution">
    <text evidence="2">The sequence shown here is derived from an EMBL/GenBank/DDBJ whole genome shotgun (WGS) entry which is preliminary data.</text>
</comment>
<dbReference type="RefSeq" id="WP_141989911.1">
    <property type="nucleotide sequence ID" value="NZ_VFRA01000001.1"/>
</dbReference>
<feature type="compositionally biased region" description="Basic and acidic residues" evidence="1">
    <location>
        <begin position="80"/>
        <end position="95"/>
    </location>
</feature>
<proteinExistence type="predicted"/>
<dbReference type="Proteomes" id="UP000316560">
    <property type="component" value="Unassembled WGS sequence"/>
</dbReference>
<evidence type="ECO:0000256" key="1">
    <source>
        <dbReference type="SAM" id="MobiDB-lite"/>
    </source>
</evidence>
<protein>
    <submittedName>
        <fullName evidence="2">Uncharacterized protein</fullName>
    </submittedName>
</protein>
<name>A0A8H2K625_9MICO</name>
<sequence>MLLARAKNRSAYRMIAKGLPDLDGYQRFKDSNQEDLGNPKKRSGRGFSSNYLATALTISSFNLRSIATFILKLRDKAVEKPLRTRRRKDDNDRPLARLAPARAATPPGQPAPEPRHRYCRDFTVNQLTEQDGFKE</sequence>
<dbReference type="OrthoDB" id="3837969at2"/>
<feature type="region of interest" description="Disordered" evidence="1">
    <location>
        <begin position="80"/>
        <end position="117"/>
    </location>
</feature>
<evidence type="ECO:0000313" key="3">
    <source>
        <dbReference type="Proteomes" id="UP000316560"/>
    </source>
</evidence>